<dbReference type="EMBL" id="JBEAFC010000010">
    <property type="protein sequence ID" value="KAL1539104.1"/>
    <property type="molecule type" value="Genomic_DNA"/>
</dbReference>
<organism evidence="2 3">
    <name type="scientific">Salvia divinorum</name>
    <name type="common">Maria pastora</name>
    <name type="synonym">Diviner's sage</name>
    <dbReference type="NCBI Taxonomy" id="28513"/>
    <lineage>
        <taxon>Eukaryota</taxon>
        <taxon>Viridiplantae</taxon>
        <taxon>Streptophyta</taxon>
        <taxon>Embryophyta</taxon>
        <taxon>Tracheophyta</taxon>
        <taxon>Spermatophyta</taxon>
        <taxon>Magnoliopsida</taxon>
        <taxon>eudicotyledons</taxon>
        <taxon>Gunneridae</taxon>
        <taxon>Pentapetalae</taxon>
        <taxon>asterids</taxon>
        <taxon>lamiids</taxon>
        <taxon>Lamiales</taxon>
        <taxon>Lamiaceae</taxon>
        <taxon>Nepetoideae</taxon>
        <taxon>Mentheae</taxon>
        <taxon>Salviinae</taxon>
        <taxon>Salvia</taxon>
        <taxon>Salvia subgen. Calosphace</taxon>
    </lineage>
</organism>
<proteinExistence type="predicted"/>
<keyword evidence="1" id="KW-0472">Membrane</keyword>
<evidence type="ECO:0000313" key="2">
    <source>
        <dbReference type="EMBL" id="KAL1539104.1"/>
    </source>
</evidence>
<feature type="transmembrane region" description="Helical" evidence="1">
    <location>
        <begin position="91"/>
        <end position="111"/>
    </location>
</feature>
<keyword evidence="1" id="KW-0812">Transmembrane</keyword>
<name>A0ABD1G4Q7_SALDI</name>
<protein>
    <submittedName>
        <fullName evidence="2">Uncharacterized protein</fullName>
    </submittedName>
</protein>
<feature type="transmembrane region" description="Helical" evidence="1">
    <location>
        <begin position="49"/>
        <end position="79"/>
    </location>
</feature>
<gene>
    <name evidence="2" type="ORF">AAHA92_27768</name>
</gene>
<keyword evidence="1" id="KW-1133">Transmembrane helix</keyword>
<dbReference type="PANTHER" id="PTHR33306:SF1">
    <property type="entry name" value="EXPRESSED PROTEIN"/>
    <property type="match status" value="1"/>
</dbReference>
<reference evidence="2 3" key="1">
    <citation type="submission" date="2024-06" db="EMBL/GenBank/DDBJ databases">
        <title>A chromosome level genome sequence of Diviner's sage (Salvia divinorum).</title>
        <authorList>
            <person name="Ford S.A."/>
            <person name="Ro D.-K."/>
            <person name="Ness R.W."/>
            <person name="Phillips M.A."/>
        </authorList>
    </citation>
    <scope>NUCLEOTIDE SEQUENCE [LARGE SCALE GENOMIC DNA]</scope>
    <source>
        <strain evidence="2">SAF-2024a</strain>
        <tissue evidence="2">Leaf</tissue>
    </source>
</reference>
<comment type="caution">
    <text evidence="2">The sequence shown here is derived from an EMBL/GenBank/DDBJ whole genome shotgun (WGS) entry which is preliminary data.</text>
</comment>
<dbReference type="AlphaFoldDB" id="A0ABD1G4Q7"/>
<dbReference type="Proteomes" id="UP001567538">
    <property type="component" value="Unassembled WGS sequence"/>
</dbReference>
<accession>A0ABD1G4Q7</accession>
<evidence type="ECO:0000256" key="1">
    <source>
        <dbReference type="SAM" id="Phobius"/>
    </source>
</evidence>
<keyword evidence="3" id="KW-1185">Reference proteome</keyword>
<evidence type="ECO:0000313" key="3">
    <source>
        <dbReference type="Proteomes" id="UP001567538"/>
    </source>
</evidence>
<dbReference type="PANTHER" id="PTHR33306">
    <property type="entry name" value="EXPRESSED PROTEIN-RELATED-RELATED"/>
    <property type="match status" value="1"/>
</dbReference>
<feature type="transmembrane region" description="Helical" evidence="1">
    <location>
        <begin position="12"/>
        <end position="29"/>
    </location>
</feature>
<sequence length="119" mass="11843">MIGDRRGGLPHAAVIAAVVLVVVLLPTLIGDQCDALLASLAELLNPLGLLLLPITLILAIHFLSSDAGSSIAGIFSVSINRATGGGGGGSTAGLVVFLLLVLLLLGTRASFSSGGNDDD</sequence>